<sequence>LAIGYLAHLVTLPPNHLAGVAYRDSVQVARDGLSCWLSDLYYALSHLPVPVLMSMTSLTPDGIDDVKHRLNASCSTWIRNKIVSMSERLPLIQGRVKHAVSGSLQPTAMKLRPYLRVPVPAHRKALTRLLLSSHSLGIELLRYRERLRPPIPRHATLCRLCLLDVESEAHSLLGWSVPALADLRRSFLMDIFFSLPTIPQQ</sequence>
<feature type="non-terminal residue" evidence="1">
    <location>
        <position position="1"/>
    </location>
</feature>
<accession>A0AAD7F579</accession>
<dbReference type="EMBL" id="JARIHO010000002">
    <property type="protein sequence ID" value="KAJ7366395.1"/>
    <property type="molecule type" value="Genomic_DNA"/>
</dbReference>
<dbReference type="Proteomes" id="UP001218218">
    <property type="component" value="Unassembled WGS sequence"/>
</dbReference>
<dbReference type="AlphaFoldDB" id="A0AAD7F579"/>
<gene>
    <name evidence="1" type="ORF">DFH08DRAFT_678454</name>
</gene>
<evidence type="ECO:0000313" key="1">
    <source>
        <dbReference type="EMBL" id="KAJ7366395.1"/>
    </source>
</evidence>
<organism evidence="1 2">
    <name type="scientific">Mycena albidolilacea</name>
    <dbReference type="NCBI Taxonomy" id="1033008"/>
    <lineage>
        <taxon>Eukaryota</taxon>
        <taxon>Fungi</taxon>
        <taxon>Dikarya</taxon>
        <taxon>Basidiomycota</taxon>
        <taxon>Agaricomycotina</taxon>
        <taxon>Agaricomycetes</taxon>
        <taxon>Agaricomycetidae</taxon>
        <taxon>Agaricales</taxon>
        <taxon>Marasmiineae</taxon>
        <taxon>Mycenaceae</taxon>
        <taxon>Mycena</taxon>
    </lineage>
</organism>
<protein>
    <submittedName>
        <fullName evidence="1">Uncharacterized protein</fullName>
    </submittedName>
</protein>
<keyword evidence="2" id="KW-1185">Reference proteome</keyword>
<comment type="caution">
    <text evidence="1">The sequence shown here is derived from an EMBL/GenBank/DDBJ whole genome shotgun (WGS) entry which is preliminary data.</text>
</comment>
<evidence type="ECO:0000313" key="2">
    <source>
        <dbReference type="Proteomes" id="UP001218218"/>
    </source>
</evidence>
<name>A0AAD7F579_9AGAR</name>
<reference evidence="1" key="1">
    <citation type="submission" date="2023-03" db="EMBL/GenBank/DDBJ databases">
        <title>Massive genome expansion in bonnet fungi (Mycena s.s.) driven by repeated elements and novel gene families across ecological guilds.</title>
        <authorList>
            <consortium name="Lawrence Berkeley National Laboratory"/>
            <person name="Harder C.B."/>
            <person name="Miyauchi S."/>
            <person name="Viragh M."/>
            <person name="Kuo A."/>
            <person name="Thoen E."/>
            <person name="Andreopoulos B."/>
            <person name="Lu D."/>
            <person name="Skrede I."/>
            <person name="Drula E."/>
            <person name="Henrissat B."/>
            <person name="Morin E."/>
            <person name="Kohler A."/>
            <person name="Barry K."/>
            <person name="LaButti K."/>
            <person name="Morin E."/>
            <person name="Salamov A."/>
            <person name="Lipzen A."/>
            <person name="Mereny Z."/>
            <person name="Hegedus B."/>
            <person name="Baldrian P."/>
            <person name="Stursova M."/>
            <person name="Weitz H."/>
            <person name="Taylor A."/>
            <person name="Grigoriev I.V."/>
            <person name="Nagy L.G."/>
            <person name="Martin F."/>
            <person name="Kauserud H."/>
        </authorList>
    </citation>
    <scope>NUCLEOTIDE SEQUENCE</scope>
    <source>
        <strain evidence="1">CBHHK002</strain>
    </source>
</reference>
<proteinExistence type="predicted"/>